<evidence type="ECO:0000256" key="1">
    <source>
        <dbReference type="ARBA" id="ARBA00000085"/>
    </source>
</evidence>
<evidence type="ECO:0000256" key="2">
    <source>
        <dbReference type="ARBA" id="ARBA00004651"/>
    </source>
</evidence>
<evidence type="ECO:0000313" key="15">
    <source>
        <dbReference type="EMBL" id="XCJ17256.1"/>
    </source>
</evidence>
<dbReference type="PANTHER" id="PTHR45436">
    <property type="entry name" value="SENSOR HISTIDINE KINASE YKOH"/>
    <property type="match status" value="1"/>
</dbReference>
<dbReference type="InterPro" id="IPR036890">
    <property type="entry name" value="HATPase_C_sf"/>
</dbReference>
<dbReference type="CDD" id="cd00082">
    <property type="entry name" value="HisKA"/>
    <property type="match status" value="1"/>
</dbReference>
<dbReference type="GO" id="GO:0005524">
    <property type="term" value="F:ATP binding"/>
    <property type="evidence" value="ECO:0007669"/>
    <property type="project" value="UniProtKB-KW"/>
</dbReference>
<dbReference type="Pfam" id="PF02518">
    <property type="entry name" value="HATPase_c"/>
    <property type="match status" value="1"/>
</dbReference>
<evidence type="ECO:0000256" key="13">
    <source>
        <dbReference type="SAM" id="Phobius"/>
    </source>
</evidence>
<proteinExistence type="predicted"/>
<evidence type="ECO:0000256" key="3">
    <source>
        <dbReference type="ARBA" id="ARBA00012438"/>
    </source>
</evidence>
<accession>A0AAU8IH33</accession>
<dbReference type="Gene3D" id="1.10.287.130">
    <property type="match status" value="1"/>
</dbReference>
<dbReference type="InterPro" id="IPR003594">
    <property type="entry name" value="HATPase_dom"/>
</dbReference>
<dbReference type="Gene3D" id="3.30.565.10">
    <property type="entry name" value="Histidine kinase-like ATPase, C-terminal domain"/>
    <property type="match status" value="1"/>
</dbReference>
<dbReference type="SMART" id="SM00387">
    <property type="entry name" value="HATPase_c"/>
    <property type="match status" value="1"/>
</dbReference>
<keyword evidence="8 15" id="KW-0418">Kinase</keyword>
<dbReference type="GO" id="GO:0000155">
    <property type="term" value="F:phosphorelay sensor kinase activity"/>
    <property type="evidence" value="ECO:0007669"/>
    <property type="project" value="InterPro"/>
</dbReference>
<gene>
    <name evidence="15" type="ORF">ABNN70_01585</name>
</gene>
<feature type="transmembrane region" description="Helical" evidence="13">
    <location>
        <begin position="12"/>
        <end position="31"/>
    </location>
</feature>
<dbReference type="InterPro" id="IPR005467">
    <property type="entry name" value="His_kinase_dom"/>
</dbReference>
<evidence type="ECO:0000256" key="4">
    <source>
        <dbReference type="ARBA" id="ARBA00022553"/>
    </source>
</evidence>
<keyword evidence="4" id="KW-0597">Phosphoprotein</keyword>
<keyword evidence="5" id="KW-0808">Transferase</keyword>
<evidence type="ECO:0000256" key="5">
    <source>
        <dbReference type="ARBA" id="ARBA00022679"/>
    </source>
</evidence>
<sequence>MFRKTLIQLTGLNTVLLILMLALLGGVIYFYEKAVTFRSADQMLSRMEPDRVFVLQGRLDGTEPADPRSRNPRVIGLIMDKDRELFLSSFGDTLTDEETITFFKPLLPGNKGTVEEKNAHGNVYHVISRTLRIQGESYTAVYAMDVSVERNLLNTLLSIIIYGLLTGAFVSVIVGYFLARGALRPIQKAWDKQNRFVADASHELRTPLSILQLKIEGLLRQPRKKIQESGEDIAVMLGETRRLSKLVGNLLTLARSDANRLEVNLKPLDLQLMVKKVSEPFAEMAEFEGKAFRVTACETLVITGDEQRIHQLLVILLDNAMKFTSAEGHISVRADKDGKMARLSVSDSGVGISEADLPHVFDRFFQADASRSDERGTGLGLSIASWIVARHHGKIDVTSAINQGTTFTVRLPLEKDVTAKQLTRDKEDDTDER</sequence>
<evidence type="ECO:0000256" key="9">
    <source>
        <dbReference type="ARBA" id="ARBA00022840"/>
    </source>
</evidence>
<dbReference type="InterPro" id="IPR003661">
    <property type="entry name" value="HisK_dim/P_dom"/>
</dbReference>
<dbReference type="EMBL" id="CP159510">
    <property type="protein sequence ID" value="XCJ17256.1"/>
    <property type="molecule type" value="Genomic_DNA"/>
</dbReference>
<evidence type="ECO:0000259" key="14">
    <source>
        <dbReference type="PROSITE" id="PS50109"/>
    </source>
</evidence>
<dbReference type="AlphaFoldDB" id="A0AAU8IH33"/>
<dbReference type="InterPro" id="IPR050428">
    <property type="entry name" value="TCS_sensor_his_kinase"/>
</dbReference>
<dbReference type="InterPro" id="IPR004358">
    <property type="entry name" value="Sig_transdc_His_kin-like_C"/>
</dbReference>
<keyword evidence="12 13" id="KW-0472">Membrane</keyword>
<dbReference type="SMART" id="SM00388">
    <property type="entry name" value="HisKA"/>
    <property type="match status" value="1"/>
</dbReference>
<dbReference type="RefSeq" id="WP_353948536.1">
    <property type="nucleotide sequence ID" value="NZ_CP159510.1"/>
</dbReference>
<name>A0AAU8IH33_9BACL</name>
<evidence type="ECO:0000256" key="12">
    <source>
        <dbReference type="ARBA" id="ARBA00023136"/>
    </source>
</evidence>
<keyword evidence="9" id="KW-0067">ATP-binding</keyword>
<evidence type="ECO:0000256" key="10">
    <source>
        <dbReference type="ARBA" id="ARBA00022989"/>
    </source>
</evidence>
<dbReference type="GO" id="GO:0005886">
    <property type="term" value="C:plasma membrane"/>
    <property type="evidence" value="ECO:0007669"/>
    <property type="project" value="UniProtKB-SubCell"/>
</dbReference>
<comment type="catalytic activity">
    <reaction evidence="1">
        <text>ATP + protein L-histidine = ADP + protein N-phospho-L-histidine.</text>
        <dbReference type="EC" id="2.7.13.3"/>
    </reaction>
</comment>
<feature type="transmembrane region" description="Helical" evidence="13">
    <location>
        <begin position="159"/>
        <end position="179"/>
    </location>
</feature>
<keyword evidence="11" id="KW-0902">Two-component regulatory system</keyword>
<evidence type="ECO:0000256" key="7">
    <source>
        <dbReference type="ARBA" id="ARBA00022741"/>
    </source>
</evidence>
<evidence type="ECO:0000256" key="6">
    <source>
        <dbReference type="ARBA" id="ARBA00022692"/>
    </source>
</evidence>
<evidence type="ECO:0000256" key="11">
    <source>
        <dbReference type="ARBA" id="ARBA00023012"/>
    </source>
</evidence>
<dbReference type="InterPro" id="IPR036097">
    <property type="entry name" value="HisK_dim/P_sf"/>
</dbReference>
<evidence type="ECO:0000256" key="8">
    <source>
        <dbReference type="ARBA" id="ARBA00022777"/>
    </source>
</evidence>
<keyword evidence="10 13" id="KW-1133">Transmembrane helix</keyword>
<comment type="subcellular location">
    <subcellularLocation>
        <location evidence="2">Cell membrane</location>
        <topology evidence="2">Multi-pass membrane protein</topology>
    </subcellularLocation>
</comment>
<keyword evidence="7" id="KW-0547">Nucleotide-binding</keyword>
<dbReference type="PROSITE" id="PS50109">
    <property type="entry name" value="HIS_KIN"/>
    <property type="match status" value="1"/>
</dbReference>
<dbReference type="SUPFAM" id="SSF47384">
    <property type="entry name" value="Homodimeric domain of signal transducing histidine kinase"/>
    <property type="match status" value="1"/>
</dbReference>
<dbReference type="PRINTS" id="PR00344">
    <property type="entry name" value="BCTRLSENSOR"/>
</dbReference>
<dbReference type="FunFam" id="3.30.565.10:FF:000006">
    <property type="entry name" value="Sensor histidine kinase WalK"/>
    <property type="match status" value="1"/>
</dbReference>
<keyword evidence="6 13" id="KW-0812">Transmembrane</keyword>
<dbReference type="FunFam" id="1.10.287.130:FF:000001">
    <property type="entry name" value="Two-component sensor histidine kinase"/>
    <property type="match status" value="1"/>
</dbReference>
<dbReference type="Pfam" id="PF00512">
    <property type="entry name" value="HisKA"/>
    <property type="match status" value="1"/>
</dbReference>
<protein>
    <recommendedName>
        <fullName evidence="3">histidine kinase</fullName>
        <ecNumber evidence="3">2.7.13.3</ecNumber>
    </recommendedName>
</protein>
<reference evidence="15" key="1">
    <citation type="submission" date="2024-06" db="EMBL/GenBank/DDBJ databases">
        <authorList>
            <person name="Fan A."/>
            <person name="Zhang F.Y."/>
            <person name="Zhang L."/>
        </authorList>
    </citation>
    <scope>NUCLEOTIDE SEQUENCE</scope>
    <source>
        <strain evidence="15">Y61</strain>
    </source>
</reference>
<dbReference type="SUPFAM" id="SSF55874">
    <property type="entry name" value="ATPase domain of HSP90 chaperone/DNA topoisomerase II/histidine kinase"/>
    <property type="match status" value="1"/>
</dbReference>
<organism evidence="15">
    <name type="scientific">Sporolactobacillus sp. Y61</name>
    <dbReference type="NCBI Taxonomy" id="3160863"/>
    <lineage>
        <taxon>Bacteria</taxon>
        <taxon>Bacillati</taxon>
        <taxon>Bacillota</taxon>
        <taxon>Bacilli</taxon>
        <taxon>Bacillales</taxon>
        <taxon>Sporolactobacillaceae</taxon>
        <taxon>Sporolactobacillus</taxon>
    </lineage>
</organism>
<dbReference type="PANTHER" id="PTHR45436:SF5">
    <property type="entry name" value="SENSOR HISTIDINE KINASE TRCS"/>
    <property type="match status" value="1"/>
</dbReference>
<dbReference type="EC" id="2.7.13.3" evidence="3"/>
<feature type="domain" description="Histidine kinase" evidence="14">
    <location>
        <begin position="199"/>
        <end position="415"/>
    </location>
</feature>